<dbReference type="PANTHER" id="PTHR23522:SF10">
    <property type="entry name" value="3-PHENYLPROPIONIC ACID TRANSPORTER-RELATED"/>
    <property type="match status" value="1"/>
</dbReference>
<feature type="transmembrane region" description="Helical" evidence="8">
    <location>
        <begin position="39"/>
        <end position="58"/>
    </location>
</feature>
<keyword evidence="5 8" id="KW-0812">Transmembrane</keyword>
<feature type="transmembrane region" description="Helical" evidence="8">
    <location>
        <begin position="287"/>
        <end position="308"/>
    </location>
</feature>
<feature type="transmembrane region" description="Helical" evidence="8">
    <location>
        <begin position="132"/>
        <end position="152"/>
    </location>
</feature>
<dbReference type="SUPFAM" id="SSF103473">
    <property type="entry name" value="MFS general substrate transporter"/>
    <property type="match status" value="1"/>
</dbReference>
<feature type="transmembrane region" description="Helical" evidence="8">
    <location>
        <begin position="158"/>
        <end position="180"/>
    </location>
</feature>
<dbReference type="PIRSF" id="PIRSF004925">
    <property type="entry name" value="HcaT"/>
    <property type="match status" value="1"/>
</dbReference>
<reference evidence="11" key="1">
    <citation type="journal article" date="2019" name="Int. J. Syst. Evol. Microbiol.">
        <title>The Global Catalogue of Microorganisms (GCM) 10K type strain sequencing project: providing services to taxonomists for standard genome sequencing and annotation.</title>
        <authorList>
            <consortium name="The Broad Institute Genomics Platform"/>
            <consortium name="The Broad Institute Genome Sequencing Center for Infectious Disease"/>
            <person name="Wu L."/>
            <person name="Ma J."/>
        </authorList>
    </citation>
    <scope>NUCLEOTIDE SEQUENCE [LARGE SCALE GENOMIC DNA]</scope>
    <source>
        <strain evidence="11">CGMCC 1.12942</strain>
    </source>
</reference>
<feature type="transmembrane region" description="Helical" evidence="8">
    <location>
        <begin position="354"/>
        <end position="373"/>
    </location>
</feature>
<evidence type="ECO:0000256" key="5">
    <source>
        <dbReference type="ARBA" id="ARBA00022692"/>
    </source>
</evidence>
<feature type="transmembrane region" description="Helical" evidence="8">
    <location>
        <begin position="201"/>
        <end position="221"/>
    </location>
</feature>
<feature type="transmembrane region" description="Helical" evidence="8">
    <location>
        <begin position="94"/>
        <end position="111"/>
    </location>
</feature>
<comment type="caution">
    <text evidence="10">The sequence shown here is derived from an EMBL/GenBank/DDBJ whole genome shotgun (WGS) entry which is preliminary data.</text>
</comment>
<dbReference type="PANTHER" id="PTHR23522">
    <property type="entry name" value="BLL5896 PROTEIN"/>
    <property type="match status" value="1"/>
</dbReference>
<evidence type="ECO:0000256" key="8">
    <source>
        <dbReference type="SAM" id="Phobius"/>
    </source>
</evidence>
<feature type="transmembrane region" description="Helical" evidence="8">
    <location>
        <begin position="70"/>
        <end position="88"/>
    </location>
</feature>
<dbReference type="NCBIfam" id="NF037955">
    <property type="entry name" value="mfs"/>
    <property type="match status" value="1"/>
</dbReference>
<keyword evidence="2" id="KW-0813">Transport</keyword>
<evidence type="ECO:0000256" key="1">
    <source>
        <dbReference type="ARBA" id="ARBA00004429"/>
    </source>
</evidence>
<keyword evidence="4" id="KW-0997">Cell inner membrane</keyword>
<dbReference type="Proteomes" id="UP001596500">
    <property type="component" value="Unassembled WGS sequence"/>
</dbReference>
<keyword evidence="11" id="KW-1185">Reference proteome</keyword>
<evidence type="ECO:0000256" key="3">
    <source>
        <dbReference type="ARBA" id="ARBA00022475"/>
    </source>
</evidence>
<dbReference type="Gene3D" id="1.20.1250.20">
    <property type="entry name" value="MFS general substrate transporter like domains"/>
    <property type="match status" value="2"/>
</dbReference>
<feature type="transmembrane region" description="Helical" evidence="8">
    <location>
        <begin position="328"/>
        <end position="348"/>
    </location>
</feature>
<dbReference type="InterPro" id="IPR026032">
    <property type="entry name" value="HcaT-like"/>
</dbReference>
<proteinExistence type="predicted"/>
<feature type="transmembrane region" description="Helical" evidence="8">
    <location>
        <begin position="261"/>
        <end position="281"/>
    </location>
</feature>
<protein>
    <submittedName>
        <fullName evidence="10">3-phenylpropionate MFS transporter</fullName>
    </submittedName>
</protein>
<evidence type="ECO:0000313" key="10">
    <source>
        <dbReference type="EMBL" id="MFC7442583.1"/>
    </source>
</evidence>
<dbReference type="RefSeq" id="WP_379866561.1">
    <property type="nucleotide sequence ID" value="NZ_JBHTBW010000057.1"/>
</dbReference>
<feature type="transmembrane region" description="Helical" evidence="8">
    <location>
        <begin position="233"/>
        <end position="254"/>
    </location>
</feature>
<keyword evidence="6 8" id="KW-1133">Transmembrane helix</keyword>
<evidence type="ECO:0000256" key="2">
    <source>
        <dbReference type="ARBA" id="ARBA00022448"/>
    </source>
</evidence>
<dbReference type="InterPro" id="IPR024989">
    <property type="entry name" value="MFS_assoc_dom"/>
</dbReference>
<feature type="domain" description="Major facilitator superfamily associated" evidence="9">
    <location>
        <begin position="7"/>
        <end position="353"/>
    </location>
</feature>
<accession>A0ABW2RNQ8</accession>
<comment type="subcellular location">
    <subcellularLocation>
        <location evidence="1">Cell inner membrane</location>
        <topology evidence="1">Multi-pass membrane protein</topology>
    </subcellularLocation>
</comment>
<evidence type="ECO:0000256" key="6">
    <source>
        <dbReference type="ARBA" id="ARBA00022989"/>
    </source>
</evidence>
<evidence type="ECO:0000259" key="9">
    <source>
        <dbReference type="Pfam" id="PF12832"/>
    </source>
</evidence>
<feature type="transmembrane region" description="Helical" evidence="8">
    <location>
        <begin position="9"/>
        <end position="27"/>
    </location>
</feature>
<name>A0ABW2RNQ8_9BACL</name>
<dbReference type="NCBIfam" id="NF008346">
    <property type="entry name" value="PRK11128.1"/>
    <property type="match status" value="1"/>
</dbReference>
<dbReference type="EMBL" id="JBHTBW010000057">
    <property type="protein sequence ID" value="MFC7442583.1"/>
    <property type="molecule type" value="Genomic_DNA"/>
</dbReference>
<keyword evidence="7 8" id="KW-0472">Membrane</keyword>
<sequence>MNKQIGMSLQYFIFFFTWGVFIPYWTAWLATKGFSIEEAGLFVSLSLIVRSIATLYVYPALCQLFPLGTLARWFPLLAVVILLGFIPFEGFMPILLVTVLFALIYPLLLPMNETIANLLAKDKQIDYGRSRLWGSAGYIVGLYVTGVVTSKLGDASTLYLLLLGLIAVFLHSYTGVTTGFTAKASNTGRVSMLTLFKSRPFALCLLICILLQGAHAAYNSYGVVYLQKLGIDNTYIGLIMIVAVVAEIVFFYVANRVMTRVPIATMFIIATLSSIVRWGGIYLFPDAGVFIVSQVLHSMTFGLTHFAFMRFVNERVSNEYIPSAQGAYASLAMGLSTGLLTILCGYVYTLSPQLPFLLMAGMTVPCLLLGYFLQAEMQRQPMTSTIK</sequence>
<evidence type="ECO:0000256" key="7">
    <source>
        <dbReference type="ARBA" id="ARBA00023136"/>
    </source>
</evidence>
<keyword evidence="3" id="KW-1003">Cell membrane</keyword>
<dbReference type="Pfam" id="PF12832">
    <property type="entry name" value="MFS_1_like"/>
    <property type="match status" value="1"/>
</dbReference>
<evidence type="ECO:0000313" key="11">
    <source>
        <dbReference type="Proteomes" id="UP001596500"/>
    </source>
</evidence>
<dbReference type="InterPro" id="IPR036259">
    <property type="entry name" value="MFS_trans_sf"/>
</dbReference>
<organism evidence="10 11">
    <name type="scientific">Laceyella putida</name>
    <dbReference type="NCBI Taxonomy" id="110101"/>
    <lineage>
        <taxon>Bacteria</taxon>
        <taxon>Bacillati</taxon>
        <taxon>Bacillota</taxon>
        <taxon>Bacilli</taxon>
        <taxon>Bacillales</taxon>
        <taxon>Thermoactinomycetaceae</taxon>
        <taxon>Laceyella</taxon>
    </lineage>
</organism>
<evidence type="ECO:0000256" key="4">
    <source>
        <dbReference type="ARBA" id="ARBA00022519"/>
    </source>
</evidence>
<gene>
    <name evidence="10" type="ORF">ACFQNG_16020</name>
</gene>